<evidence type="ECO:0000256" key="6">
    <source>
        <dbReference type="ARBA" id="ARBA00022989"/>
    </source>
</evidence>
<dbReference type="PROSITE" id="PS50850">
    <property type="entry name" value="MFS"/>
    <property type="match status" value="1"/>
</dbReference>
<feature type="domain" description="Major facilitator superfamily (MFS) profile" evidence="9">
    <location>
        <begin position="10"/>
        <end position="383"/>
    </location>
</feature>
<dbReference type="GO" id="GO:0005886">
    <property type="term" value="C:plasma membrane"/>
    <property type="evidence" value="ECO:0007669"/>
    <property type="project" value="UniProtKB-SubCell"/>
</dbReference>
<evidence type="ECO:0000313" key="11">
    <source>
        <dbReference type="Proteomes" id="UP000263040"/>
    </source>
</evidence>
<dbReference type="EMBL" id="CP032100">
    <property type="protein sequence ID" value="AXX90985.1"/>
    <property type="molecule type" value="Genomic_DNA"/>
</dbReference>
<dbReference type="InterPro" id="IPR005829">
    <property type="entry name" value="Sugar_transporter_CS"/>
</dbReference>
<reference evidence="10 11" key="1">
    <citation type="submission" date="2018-08" db="EMBL/GenBank/DDBJ databases">
        <title>Complete genome of the Arcobacter suis type strain LMG 26152.</title>
        <authorList>
            <person name="Miller W.G."/>
            <person name="Yee E."/>
            <person name="Bono J.L."/>
        </authorList>
    </citation>
    <scope>NUCLEOTIDE SEQUENCE [LARGE SCALE GENOMIC DNA]</scope>
    <source>
        <strain evidence="10 11">CECT 7833</strain>
    </source>
</reference>
<dbReference type="KEGG" id="asui:ASUIS_2577"/>
<feature type="transmembrane region" description="Helical" evidence="8">
    <location>
        <begin position="274"/>
        <end position="293"/>
    </location>
</feature>
<dbReference type="Pfam" id="PF07690">
    <property type="entry name" value="MFS_1"/>
    <property type="match status" value="1"/>
</dbReference>
<dbReference type="PANTHER" id="PTHR23502">
    <property type="entry name" value="MAJOR FACILITATOR SUPERFAMILY"/>
    <property type="match status" value="1"/>
</dbReference>
<evidence type="ECO:0000256" key="8">
    <source>
        <dbReference type="SAM" id="Phobius"/>
    </source>
</evidence>
<feature type="transmembrane region" description="Helical" evidence="8">
    <location>
        <begin position="164"/>
        <end position="181"/>
    </location>
</feature>
<feature type="transmembrane region" description="Helical" evidence="8">
    <location>
        <begin position="48"/>
        <end position="67"/>
    </location>
</feature>
<dbReference type="PROSITE" id="PS00216">
    <property type="entry name" value="SUGAR_TRANSPORT_1"/>
    <property type="match status" value="1"/>
</dbReference>
<gene>
    <name evidence="10" type="ORF">ASUIS_2577</name>
</gene>
<evidence type="ECO:0000256" key="5">
    <source>
        <dbReference type="ARBA" id="ARBA00022692"/>
    </source>
</evidence>
<name>A0AAD0STJ8_9BACT</name>
<feature type="transmembrane region" description="Helical" evidence="8">
    <location>
        <begin position="134"/>
        <end position="158"/>
    </location>
</feature>
<keyword evidence="11" id="KW-1185">Reference proteome</keyword>
<comment type="similarity">
    <text evidence="2">Belongs to the major facilitator superfamily. Bcr/CmlA family.</text>
</comment>
<feature type="transmembrane region" description="Helical" evidence="8">
    <location>
        <begin position="331"/>
        <end position="354"/>
    </location>
</feature>
<feature type="transmembrane region" description="Helical" evidence="8">
    <location>
        <begin position="360"/>
        <end position="379"/>
    </location>
</feature>
<keyword evidence="7 8" id="KW-0472">Membrane</keyword>
<evidence type="ECO:0000259" key="9">
    <source>
        <dbReference type="PROSITE" id="PS50850"/>
    </source>
</evidence>
<accession>A0AAD0STJ8</accession>
<evidence type="ECO:0000256" key="1">
    <source>
        <dbReference type="ARBA" id="ARBA00004651"/>
    </source>
</evidence>
<keyword evidence="3" id="KW-0813">Transport</keyword>
<keyword evidence="4" id="KW-1003">Cell membrane</keyword>
<dbReference type="InterPro" id="IPR004812">
    <property type="entry name" value="Efflux_drug-R_Bcr/CmlA"/>
</dbReference>
<feature type="transmembrane region" description="Helical" evidence="8">
    <location>
        <begin position="79"/>
        <end position="98"/>
    </location>
</feature>
<dbReference type="NCBIfam" id="TIGR00710">
    <property type="entry name" value="efflux_Bcr_CflA"/>
    <property type="match status" value="1"/>
</dbReference>
<evidence type="ECO:0000256" key="7">
    <source>
        <dbReference type="ARBA" id="ARBA00023136"/>
    </source>
</evidence>
<dbReference type="GO" id="GO:0042910">
    <property type="term" value="F:xenobiotic transmembrane transporter activity"/>
    <property type="evidence" value="ECO:0007669"/>
    <property type="project" value="InterPro"/>
</dbReference>
<proteinExistence type="inferred from homology"/>
<dbReference type="AlphaFoldDB" id="A0AAD0STJ8"/>
<dbReference type="Proteomes" id="UP000263040">
    <property type="component" value="Chromosome"/>
</dbReference>
<dbReference type="InterPro" id="IPR020846">
    <property type="entry name" value="MFS_dom"/>
</dbReference>
<dbReference type="PRINTS" id="PR01036">
    <property type="entry name" value="TCRTETB"/>
</dbReference>
<feature type="transmembrane region" description="Helical" evidence="8">
    <location>
        <begin position="299"/>
        <end position="324"/>
    </location>
</feature>
<dbReference type="Gene3D" id="1.20.1720.10">
    <property type="entry name" value="Multidrug resistance protein D"/>
    <property type="match status" value="1"/>
</dbReference>
<evidence type="ECO:0000256" key="3">
    <source>
        <dbReference type="ARBA" id="ARBA00022448"/>
    </source>
</evidence>
<dbReference type="GO" id="GO:0015385">
    <property type="term" value="F:sodium:proton antiporter activity"/>
    <property type="evidence" value="ECO:0007669"/>
    <property type="project" value="TreeGrafter"/>
</dbReference>
<sequence length="385" mass="42911">MKKSTNHLYLIILLSVLSSVAPMGVDTYIPSIPDIANAFNVSIEKIELSLSIFLIGFSVGQIFGGPISDKYGRKMSSVFGLLGFAFFSFVIIFSSTIYELWVFRFFEAFFGGIVVVNATAAVRDRFHGVEAAKVFSLIGMVRSFAPLIAPAIGAFIIHFYSWKAVFIFLTIYALVVAFFIYKDLEESYTYSKQNVIESFKTVLSHKSALKMMLVLGFSFGGFFIVIAKTSFIYIEYFKIPTDYFPFFFGINFIVLMIMIKVNINLLKKYNPIELIKMAILIQIISAGLFALSYEDITLVLTVILIACYMSMMAFIFGNCMALTLEHFPKNAGVASGVIGVLQFGLGAIISSIALSFHDETFFPIGTAICLISILTYIIMSTYKNV</sequence>
<feature type="transmembrane region" description="Helical" evidence="8">
    <location>
        <begin position="104"/>
        <end position="122"/>
    </location>
</feature>
<evidence type="ECO:0000313" key="10">
    <source>
        <dbReference type="EMBL" id="AXX90985.1"/>
    </source>
</evidence>
<dbReference type="GO" id="GO:1990961">
    <property type="term" value="P:xenobiotic detoxification by transmembrane export across the plasma membrane"/>
    <property type="evidence" value="ECO:0007669"/>
    <property type="project" value="InterPro"/>
</dbReference>
<dbReference type="CDD" id="cd17320">
    <property type="entry name" value="MFS_MdfA_MDR_like"/>
    <property type="match status" value="1"/>
</dbReference>
<feature type="transmembrane region" description="Helical" evidence="8">
    <location>
        <begin position="243"/>
        <end position="262"/>
    </location>
</feature>
<comment type="subcellular location">
    <subcellularLocation>
        <location evidence="1">Cell membrane</location>
        <topology evidence="1">Multi-pass membrane protein</topology>
    </subcellularLocation>
</comment>
<evidence type="ECO:0000256" key="2">
    <source>
        <dbReference type="ARBA" id="ARBA00006236"/>
    </source>
</evidence>
<keyword evidence="5 8" id="KW-0812">Transmembrane</keyword>
<dbReference type="InterPro" id="IPR011701">
    <property type="entry name" value="MFS"/>
</dbReference>
<organism evidence="10 11">
    <name type="scientific">Arcobacter suis CECT 7833</name>
    <dbReference type="NCBI Taxonomy" id="663365"/>
    <lineage>
        <taxon>Bacteria</taxon>
        <taxon>Pseudomonadati</taxon>
        <taxon>Campylobacterota</taxon>
        <taxon>Epsilonproteobacteria</taxon>
        <taxon>Campylobacterales</taxon>
        <taxon>Arcobacteraceae</taxon>
        <taxon>Arcobacter</taxon>
    </lineage>
</organism>
<feature type="transmembrane region" description="Helical" evidence="8">
    <location>
        <begin position="213"/>
        <end position="237"/>
    </location>
</feature>
<dbReference type="PANTHER" id="PTHR23502:SF132">
    <property type="entry name" value="POLYAMINE TRANSPORTER 2-RELATED"/>
    <property type="match status" value="1"/>
</dbReference>
<dbReference type="RefSeq" id="WP_118887544.1">
    <property type="nucleotide sequence ID" value="NZ_CP032100.1"/>
</dbReference>
<protein>
    <submittedName>
        <fullName evidence="10">Drug resistance transporter, Bcr/CflA family</fullName>
    </submittedName>
</protein>
<keyword evidence="6 8" id="KW-1133">Transmembrane helix</keyword>
<dbReference type="SUPFAM" id="SSF103473">
    <property type="entry name" value="MFS general substrate transporter"/>
    <property type="match status" value="1"/>
</dbReference>
<dbReference type="InterPro" id="IPR036259">
    <property type="entry name" value="MFS_trans_sf"/>
</dbReference>
<evidence type="ECO:0000256" key="4">
    <source>
        <dbReference type="ARBA" id="ARBA00022475"/>
    </source>
</evidence>